<organism evidence="1 2">
    <name type="scientific">Trichococcus palustris</name>
    <dbReference type="NCBI Taxonomy" id="140314"/>
    <lineage>
        <taxon>Bacteria</taxon>
        <taxon>Bacillati</taxon>
        <taxon>Bacillota</taxon>
        <taxon>Bacilli</taxon>
        <taxon>Lactobacillales</taxon>
        <taxon>Carnobacteriaceae</taxon>
        <taxon>Trichococcus</taxon>
    </lineage>
</organism>
<dbReference type="InterPro" id="IPR004375">
    <property type="entry name" value="NanQ/TabA/YiaL"/>
</dbReference>
<reference evidence="1 2" key="1">
    <citation type="submission" date="2016-02" db="EMBL/GenBank/DDBJ databases">
        <authorList>
            <person name="Wen L."/>
            <person name="He K."/>
            <person name="Yang H."/>
        </authorList>
    </citation>
    <scope>NUCLEOTIDE SEQUENCE [LARGE SCALE GENOMIC DNA]</scope>
    <source>
        <strain evidence="1">Trichococcus palustris</strain>
    </source>
</reference>
<dbReference type="OrthoDB" id="9792756at2"/>
<dbReference type="AlphaFoldDB" id="A0A143YR01"/>
<dbReference type="Pfam" id="PF04074">
    <property type="entry name" value="DUF386"/>
    <property type="match status" value="1"/>
</dbReference>
<dbReference type="SUPFAM" id="SSF51197">
    <property type="entry name" value="Clavaminate synthase-like"/>
    <property type="match status" value="1"/>
</dbReference>
<gene>
    <name evidence="1" type="ORF">Tpal_2011</name>
</gene>
<evidence type="ECO:0000313" key="1">
    <source>
        <dbReference type="EMBL" id="CZQ96465.1"/>
    </source>
</evidence>
<dbReference type="Proteomes" id="UP000242754">
    <property type="component" value="Unassembled WGS sequence"/>
</dbReference>
<protein>
    <recommendedName>
        <fullName evidence="3">YhcH/YjgK/YiaL family protein</fullName>
    </recommendedName>
</protein>
<dbReference type="InterPro" id="IPR037012">
    <property type="entry name" value="NanQ/TabA/YiaL_sf"/>
</dbReference>
<dbReference type="STRING" id="140314.SAMN04488076_10448"/>
<dbReference type="PANTHER" id="PTHR34986:SF1">
    <property type="entry name" value="PROTEIN YIAL"/>
    <property type="match status" value="1"/>
</dbReference>
<proteinExistence type="predicted"/>
<dbReference type="RefSeq" id="WP_087033574.1">
    <property type="nucleotide sequence ID" value="NZ_FJNE01000006.1"/>
</dbReference>
<dbReference type="EMBL" id="FJNE01000006">
    <property type="protein sequence ID" value="CZQ96465.1"/>
    <property type="molecule type" value="Genomic_DNA"/>
</dbReference>
<evidence type="ECO:0008006" key="3">
    <source>
        <dbReference type="Google" id="ProtNLM"/>
    </source>
</evidence>
<dbReference type="PANTHER" id="PTHR34986">
    <property type="entry name" value="EVOLVED BETA-GALACTOSIDASE SUBUNIT BETA"/>
    <property type="match status" value="1"/>
</dbReference>
<dbReference type="NCBIfam" id="TIGR00022">
    <property type="entry name" value="YhcH/YjgK/YiaL family protein"/>
    <property type="match status" value="1"/>
</dbReference>
<dbReference type="Gene3D" id="2.60.120.370">
    <property type="entry name" value="YhcH/YjgK/YiaL"/>
    <property type="match status" value="1"/>
</dbReference>
<dbReference type="GO" id="GO:0005829">
    <property type="term" value="C:cytosol"/>
    <property type="evidence" value="ECO:0007669"/>
    <property type="project" value="TreeGrafter"/>
</dbReference>
<name>A0A143YR01_9LACT</name>
<accession>A0A143YR01</accession>
<sequence>MIIDTLANMELYKDFNEKIYKGLTFLKETDVATLPVGRYDIDGDAVFALVQEYETKPLDECRWEAHYKYTDIQYVVQGAEQMGYTNIAGTTKTEDRPADDVYFLVAVGDLLQVKEGFFAVFTPEDAHMPGIAIEEPKPIKKVVIKVAL</sequence>
<keyword evidence="2" id="KW-1185">Reference proteome</keyword>
<evidence type="ECO:0000313" key="2">
    <source>
        <dbReference type="Proteomes" id="UP000242754"/>
    </source>
</evidence>